<dbReference type="Pfam" id="PF13559">
    <property type="entry name" value="DUF4129"/>
    <property type="match status" value="1"/>
</dbReference>
<evidence type="ECO:0000259" key="3">
    <source>
        <dbReference type="Pfam" id="PF13559"/>
    </source>
</evidence>
<feature type="region of interest" description="Disordered" evidence="1">
    <location>
        <begin position="231"/>
        <end position="264"/>
    </location>
</feature>
<evidence type="ECO:0000313" key="4">
    <source>
        <dbReference type="EMBL" id="ROR72756.1"/>
    </source>
</evidence>
<protein>
    <submittedName>
        <fullName evidence="4">Uncharacterized protein DUF4129</fullName>
    </submittedName>
</protein>
<feature type="region of interest" description="Disordered" evidence="1">
    <location>
        <begin position="34"/>
        <end position="53"/>
    </location>
</feature>
<dbReference type="AlphaFoldDB" id="A0A3N2BBX6"/>
<accession>A0A3N2BBX6</accession>
<feature type="compositionally biased region" description="Basic and acidic residues" evidence="1">
    <location>
        <begin position="231"/>
        <end position="242"/>
    </location>
</feature>
<gene>
    <name evidence="4" type="ORF">EDD31_1115</name>
</gene>
<evidence type="ECO:0000256" key="1">
    <source>
        <dbReference type="SAM" id="MobiDB-lite"/>
    </source>
</evidence>
<dbReference type="EMBL" id="RKHK01000001">
    <property type="protein sequence ID" value="ROR72756.1"/>
    <property type="molecule type" value="Genomic_DNA"/>
</dbReference>
<dbReference type="Proteomes" id="UP000280668">
    <property type="component" value="Unassembled WGS sequence"/>
</dbReference>
<keyword evidence="2" id="KW-0812">Transmembrane</keyword>
<proteinExistence type="predicted"/>
<organism evidence="4 5">
    <name type="scientific">Bogoriella caseilytica</name>
    <dbReference type="NCBI Taxonomy" id="56055"/>
    <lineage>
        <taxon>Bacteria</taxon>
        <taxon>Bacillati</taxon>
        <taxon>Actinomycetota</taxon>
        <taxon>Actinomycetes</taxon>
        <taxon>Micrococcales</taxon>
        <taxon>Bogoriellaceae</taxon>
        <taxon>Bogoriella</taxon>
    </lineage>
</organism>
<keyword evidence="2" id="KW-0472">Membrane</keyword>
<comment type="caution">
    <text evidence="4">The sequence shown here is derived from an EMBL/GenBank/DDBJ whole genome shotgun (WGS) entry which is preliminary data.</text>
</comment>
<name>A0A3N2BBX6_9MICO</name>
<feature type="transmembrane region" description="Helical" evidence="2">
    <location>
        <begin position="83"/>
        <end position="107"/>
    </location>
</feature>
<keyword evidence="2" id="KW-1133">Transmembrane helix</keyword>
<dbReference type="RefSeq" id="WP_123303277.1">
    <property type="nucleotide sequence ID" value="NZ_RKHK01000001.1"/>
</dbReference>
<feature type="domain" description="Protein-glutamine gamma-glutamyltransferase-like C-terminal" evidence="3">
    <location>
        <begin position="152"/>
        <end position="221"/>
    </location>
</feature>
<evidence type="ECO:0000256" key="2">
    <source>
        <dbReference type="SAM" id="Phobius"/>
    </source>
</evidence>
<reference evidence="4 5" key="1">
    <citation type="submission" date="2018-11" db="EMBL/GenBank/DDBJ databases">
        <title>Sequencing the genomes of 1000 actinobacteria strains.</title>
        <authorList>
            <person name="Klenk H.-P."/>
        </authorList>
    </citation>
    <scope>NUCLEOTIDE SEQUENCE [LARGE SCALE GENOMIC DNA]</scope>
    <source>
        <strain evidence="4 5">DSM 11294</strain>
    </source>
</reference>
<dbReference type="OrthoDB" id="5198230at2"/>
<evidence type="ECO:0000313" key="5">
    <source>
        <dbReference type="Proteomes" id="UP000280668"/>
    </source>
</evidence>
<keyword evidence="5" id="KW-1185">Reference proteome</keyword>
<dbReference type="InterPro" id="IPR025403">
    <property type="entry name" value="TgpA-like_C"/>
</dbReference>
<sequence length="264" mass="28821">MDRRRGFVALGAVTTLLLVFVWAASAEIPRFTGDLPIPDLDAPPPPPPEEIEQPTDEMLWGEDEWDEEPRPELDVNWDVLDRILAVVLAIVILAAVVLAVRQLLIWWKGRQIDRRQPEDDLGDLDAAIAATGESAQLRAATEGDARNAIVACWVALEDAAENAGMVRSASETSQEFTERVLAHWDVDRSTIAGLAALYRRARFSRLDLAAQDRDRALASLERVHAAIVARRDAERAEAERAGRPGGPGAGVAQAPGAHSRRPPS</sequence>